<dbReference type="EMBL" id="JACJID010000004">
    <property type="protein sequence ID" value="MBA8928719.1"/>
    <property type="molecule type" value="Genomic_DNA"/>
</dbReference>
<feature type="domain" description="BP74 N-terminal" evidence="1">
    <location>
        <begin position="4"/>
        <end position="115"/>
    </location>
</feature>
<dbReference type="InterPro" id="IPR053344">
    <property type="entry name" value="cAMP-inducible_BP74-like"/>
</dbReference>
<dbReference type="InterPro" id="IPR056422">
    <property type="entry name" value="BP74_N"/>
</dbReference>
<dbReference type="RefSeq" id="WP_025356227.1">
    <property type="nucleotide sequence ID" value="NZ_BAAABQ010000032.1"/>
</dbReference>
<evidence type="ECO:0000313" key="2">
    <source>
        <dbReference type="EMBL" id="MBA8928719.1"/>
    </source>
</evidence>
<dbReference type="PANTHER" id="PTHR35883:SF1">
    <property type="entry name" value="CALMODULIN-BINDING PROTEIN CAM-BP15-RELATED"/>
    <property type="match status" value="1"/>
</dbReference>
<dbReference type="Pfam" id="PF23621">
    <property type="entry name" value="BP74_N"/>
    <property type="match status" value="1"/>
</dbReference>
<gene>
    <name evidence="2" type="ORF">BC739_005936</name>
</gene>
<keyword evidence="3" id="KW-1185">Reference proteome</keyword>
<evidence type="ECO:0000259" key="1">
    <source>
        <dbReference type="Pfam" id="PF23621"/>
    </source>
</evidence>
<comment type="caution">
    <text evidence="2">The sequence shown here is derived from an EMBL/GenBank/DDBJ whole genome shotgun (WGS) entry which is preliminary data.</text>
</comment>
<protein>
    <recommendedName>
        <fullName evidence="1">BP74 N-terminal domain-containing protein</fullName>
    </recommendedName>
</protein>
<proteinExistence type="predicted"/>
<accession>A0ABR6BQ77</accession>
<reference evidence="2 3" key="1">
    <citation type="submission" date="2020-08" db="EMBL/GenBank/DDBJ databases">
        <title>Genomic Encyclopedia of Archaeal and Bacterial Type Strains, Phase II (KMG-II): from individual species to whole genera.</title>
        <authorList>
            <person name="Goeker M."/>
        </authorList>
    </citation>
    <scope>NUCLEOTIDE SEQUENCE [LARGE SCALE GENOMIC DNA]</scope>
    <source>
        <strain evidence="2 3">DSM 43850</strain>
    </source>
</reference>
<name>A0ABR6BQ77_9PSEU</name>
<sequence length="123" mass="14353">MAAPRYFAFKQSRDQEFIFQLTDEGRIVEALDILSGKEKFRVHVMGKIIKRPAPYNLKWSYHLDPDTITFFEFAIDLCDADMQYIEDHLDEVCGSFLPGCHWCPWDSRLLREVTPPPEGDRAV</sequence>
<evidence type="ECO:0000313" key="3">
    <source>
        <dbReference type="Proteomes" id="UP000517916"/>
    </source>
</evidence>
<dbReference type="PANTHER" id="PTHR35883">
    <property type="entry name" value="CYCLIC AMP-INDUCIBLE PROTEIN BP74-RELATED"/>
    <property type="match status" value="1"/>
</dbReference>
<dbReference type="Proteomes" id="UP000517916">
    <property type="component" value="Unassembled WGS sequence"/>
</dbReference>
<organism evidence="2 3">
    <name type="scientific">Kutzneria viridogrisea</name>
    <dbReference type="NCBI Taxonomy" id="47990"/>
    <lineage>
        <taxon>Bacteria</taxon>
        <taxon>Bacillati</taxon>
        <taxon>Actinomycetota</taxon>
        <taxon>Actinomycetes</taxon>
        <taxon>Pseudonocardiales</taxon>
        <taxon>Pseudonocardiaceae</taxon>
        <taxon>Kutzneria</taxon>
    </lineage>
</organism>